<dbReference type="Pfam" id="PF00057">
    <property type="entry name" value="Ldl_recept_a"/>
    <property type="match status" value="2"/>
</dbReference>
<comment type="subcellular location">
    <subcellularLocation>
        <location evidence="2">Endomembrane system</location>
    </subcellularLocation>
    <subcellularLocation>
        <location evidence="1">Membrane</location>
        <topology evidence="1">Single-pass membrane protein</topology>
    </subcellularLocation>
</comment>
<keyword evidence="7 8" id="KW-1015">Disulfide bond</keyword>
<keyword evidence="5" id="KW-1133">Transmembrane helix</keyword>
<evidence type="ECO:0000256" key="2">
    <source>
        <dbReference type="ARBA" id="ARBA00004308"/>
    </source>
</evidence>
<gene>
    <name evidence="9" type="ORF">Anas_07538</name>
</gene>
<keyword evidence="4" id="KW-0677">Repeat</keyword>
<feature type="disulfide bond" evidence="8">
    <location>
        <begin position="52"/>
        <end position="64"/>
    </location>
</feature>
<reference evidence="9 10" key="1">
    <citation type="journal article" date="2019" name="PLoS Biol.">
        <title>Sex chromosomes control vertical transmission of feminizing Wolbachia symbionts in an isopod.</title>
        <authorList>
            <person name="Becking T."/>
            <person name="Chebbi M.A."/>
            <person name="Giraud I."/>
            <person name="Moumen B."/>
            <person name="Laverre T."/>
            <person name="Caubet Y."/>
            <person name="Peccoud J."/>
            <person name="Gilbert C."/>
            <person name="Cordaux R."/>
        </authorList>
    </citation>
    <scope>NUCLEOTIDE SEQUENCE [LARGE SCALE GENOMIC DNA]</scope>
    <source>
        <strain evidence="9">ANa2</strain>
        <tissue evidence="9">Whole body excluding digestive tract and cuticle</tissue>
    </source>
</reference>
<feature type="disulfide bond" evidence="8">
    <location>
        <begin position="103"/>
        <end position="121"/>
    </location>
</feature>
<keyword evidence="3" id="KW-0812">Transmembrane</keyword>
<organism evidence="9 10">
    <name type="scientific">Armadillidium nasatum</name>
    <dbReference type="NCBI Taxonomy" id="96803"/>
    <lineage>
        <taxon>Eukaryota</taxon>
        <taxon>Metazoa</taxon>
        <taxon>Ecdysozoa</taxon>
        <taxon>Arthropoda</taxon>
        <taxon>Crustacea</taxon>
        <taxon>Multicrustacea</taxon>
        <taxon>Malacostraca</taxon>
        <taxon>Eumalacostraca</taxon>
        <taxon>Peracarida</taxon>
        <taxon>Isopoda</taxon>
        <taxon>Oniscidea</taxon>
        <taxon>Crinocheta</taxon>
        <taxon>Armadillidiidae</taxon>
        <taxon>Armadillidium</taxon>
    </lineage>
</organism>
<dbReference type="SUPFAM" id="SSF57424">
    <property type="entry name" value="LDL receptor-like module"/>
    <property type="match status" value="2"/>
</dbReference>
<keyword evidence="10" id="KW-1185">Reference proteome</keyword>
<dbReference type="CDD" id="cd00112">
    <property type="entry name" value="LDLa"/>
    <property type="match status" value="2"/>
</dbReference>
<accession>A0A5N5TJ52</accession>
<dbReference type="GO" id="GO:0005886">
    <property type="term" value="C:plasma membrane"/>
    <property type="evidence" value="ECO:0007669"/>
    <property type="project" value="TreeGrafter"/>
</dbReference>
<dbReference type="GO" id="GO:0012505">
    <property type="term" value="C:endomembrane system"/>
    <property type="evidence" value="ECO:0007669"/>
    <property type="project" value="UniProtKB-SubCell"/>
</dbReference>
<evidence type="ECO:0000313" key="9">
    <source>
        <dbReference type="EMBL" id="KAB7505775.1"/>
    </source>
</evidence>
<keyword evidence="6" id="KW-0472">Membrane</keyword>
<dbReference type="Proteomes" id="UP000326759">
    <property type="component" value="Unassembled WGS sequence"/>
</dbReference>
<comment type="caution">
    <text evidence="9">The sequence shown here is derived from an EMBL/GenBank/DDBJ whole genome shotgun (WGS) entry which is preliminary data.</text>
</comment>
<dbReference type="EMBL" id="SEYY01001112">
    <property type="protein sequence ID" value="KAB7505775.1"/>
    <property type="molecule type" value="Genomic_DNA"/>
</dbReference>
<dbReference type="PANTHER" id="PTHR24270:SF60">
    <property type="entry name" value="CUB AND LDLA DOMAIN, ISOFORM A-RELATED"/>
    <property type="match status" value="1"/>
</dbReference>
<evidence type="ECO:0000256" key="5">
    <source>
        <dbReference type="ARBA" id="ARBA00022989"/>
    </source>
</evidence>
<dbReference type="PROSITE" id="PS50068">
    <property type="entry name" value="LDLRA_2"/>
    <property type="match status" value="2"/>
</dbReference>
<evidence type="ECO:0000256" key="3">
    <source>
        <dbReference type="ARBA" id="ARBA00022692"/>
    </source>
</evidence>
<comment type="caution">
    <text evidence="8">Lacks conserved residue(s) required for the propagation of feature annotation.</text>
</comment>
<proteinExistence type="predicted"/>
<evidence type="ECO:0000256" key="4">
    <source>
        <dbReference type="ARBA" id="ARBA00022737"/>
    </source>
</evidence>
<dbReference type="InterPro" id="IPR036055">
    <property type="entry name" value="LDL_receptor-like_sf"/>
</dbReference>
<evidence type="ECO:0000313" key="10">
    <source>
        <dbReference type="Proteomes" id="UP000326759"/>
    </source>
</evidence>
<feature type="disulfide bond" evidence="8">
    <location>
        <begin position="59"/>
        <end position="77"/>
    </location>
</feature>
<dbReference type="InterPro" id="IPR023415">
    <property type="entry name" value="LDLR_class-A_CS"/>
</dbReference>
<dbReference type="SMART" id="SM00192">
    <property type="entry name" value="LDLa"/>
    <property type="match status" value="2"/>
</dbReference>
<dbReference type="PROSITE" id="PS01209">
    <property type="entry name" value="LDLRA_1"/>
    <property type="match status" value="1"/>
</dbReference>
<name>A0A5N5TJ52_9CRUS</name>
<evidence type="ECO:0000256" key="7">
    <source>
        <dbReference type="ARBA" id="ARBA00023157"/>
    </source>
</evidence>
<dbReference type="Gene3D" id="4.10.400.10">
    <property type="entry name" value="Low-density Lipoprotein Receptor"/>
    <property type="match status" value="2"/>
</dbReference>
<dbReference type="GO" id="GO:0016192">
    <property type="term" value="P:vesicle-mediated transport"/>
    <property type="evidence" value="ECO:0007669"/>
    <property type="project" value="UniProtKB-ARBA"/>
</dbReference>
<protein>
    <submittedName>
        <fullName evidence="9">Uncharacterized protein</fullName>
    </submittedName>
</protein>
<dbReference type="PRINTS" id="PR00261">
    <property type="entry name" value="LDLRECEPTOR"/>
</dbReference>
<dbReference type="PANTHER" id="PTHR24270">
    <property type="entry name" value="LOW-DENSITY LIPOPROTEIN RECEPTOR-RELATED"/>
    <property type="match status" value="1"/>
</dbReference>
<dbReference type="AlphaFoldDB" id="A0A5N5TJ52"/>
<dbReference type="InterPro" id="IPR050685">
    <property type="entry name" value="LDLR"/>
</dbReference>
<evidence type="ECO:0000256" key="1">
    <source>
        <dbReference type="ARBA" id="ARBA00004167"/>
    </source>
</evidence>
<evidence type="ECO:0000256" key="6">
    <source>
        <dbReference type="ARBA" id="ARBA00023136"/>
    </source>
</evidence>
<dbReference type="OrthoDB" id="6382164at2759"/>
<dbReference type="InterPro" id="IPR002172">
    <property type="entry name" value="LDrepeatLR_classA_rpt"/>
</dbReference>
<sequence length="216" mass="25041">MNIKVKRALMMKQVYEEGDEECTVNQDDQRMCEVQKKFNVDIDFILFKQVECHENMFKCKNNKCISSLWVCDGDMDCNEGSDELDENCQCSHGQFKFVNVTRCKSGRCISQSWVCDTEEDCGPGDKSDEHENCGKFSFYFENPRFYDGGQGNHSTSYLIFGHKILVLMGYIKFAEWKPNASQRKDSRISIFRPRKPLPTSTVEHVSYNSHALPPRH</sequence>
<evidence type="ECO:0000256" key="8">
    <source>
        <dbReference type="PROSITE-ProRule" id="PRU00124"/>
    </source>
</evidence>